<keyword evidence="2" id="KW-1185">Reference proteome</keyword>
<organism evidence="1 2">
    <name type="scientific">Cercospora zeae-maydis SCOH1-5</name>
    <dbReference type="NCBI Taxonomy" id="717836"/>
    <lineage>
        <taxon>Eukaryota</taxon>
        <taxon>Fungi</taxon>
        <taxon>Dikarya</taxon>
        <taxon>Ascomycota</taxon>
        <taxon>Pezizomycotina</taxon>
        <taxon>Dothideomycetes</taxon>
        <taxon>Dothideomycetidae</taxon>
        <taxon>Mycosphaerellales</taxon>
        <taxon>Mycosphaerellaceae</taxon>
        <taxon>Cercospora</taxon>
    </lineage>
</organism>
<proteinExistence type="predicted"/>
<gene>
    <name evidence="1" type="ORF">CERZMDRAFT_100642</name>
</gene>
<name>A0A6A6F5L4_9PEZI</name>
<sequence length="204" mass="22620">MQQRPLYDCMCNSALLTFDPTSMPNLVERALSMEQRLWAVDDSKRYQACSQGLRCVVESFRRIERLTRVYVAAYTTCTARCREQDCVVFGDPDGSANSQGASDHLVYTLREPVVMGEIRLEQYECDIIGSMLARKGLLRMCSIVDMMQTEAHKVGAYQLSVSQCSQQLGDKLREVNAQAEAIRSSIWEAVMGGNGTAPAGPASS</sequence>
<protein>
    <submittedName>
        <fullName evidence="1">Uncharacterized protein</fullName>
    </submittedName>
</protein>
<evidence type="ECO:0000313" key="2">
    <source>
        <dbReference type="Proteomes" id="UP000799539"/>
    </source>
</evidence>
<dbReference type="EMBL" id="ML992688">
    <property type="protein sequence ID" value="KAF2209122.1"/>
    <property type="molecule type" value="Genomic_DNA"/>
</dbReference>
<dbReference type="Proteomes" id="UP000799539">
    <property type="component" value="Unassembled WGS sequence"/>
</dbReference>
<accession>A0A6A6F5L4</accession>
<dbReference type="AlphaFoldDB" id="A0A6A6F5L4"/>
<reference evidence="1" key="1">
    <citation type="journal article" date="2020" name="Stud. Mycol.">
        <title>101 Dothideomycetes genomes: a test case for predicting lifestyles and emergence of pathogens.</title>
        <authorList>
            <person name="Haridas S."/>
            <person name="Albert R."/>
            <person name="Binder M."/>
            <person name="Bloem J."/>
            <person name="Labutti K."/>
            <person name="Salamov A."/>
            <person name="Andreopoulos B."/>
            <person name="Baker S."/>
            <person name="Barry K."/>
            <person name="Bills G."/>
            <person name="Bluhm B."/>
            <person name="Cannon C."/>
            <person name="Castanera R."/>
            <person name="Culley D."/>
            <person name="Daum C."/>
            <person name="Ezra D."/>
            <person name="Gonzalez J."/>
            <person name="Henrissat B."/>
            <person name="Kuo A."/>
            <person name="Liang C."/>
            <person name="Lipzen A."/>
            <person name="Lutzoni F."/>
            <person name="Magnuson J."/>
            <person name="Mondo S."/>
            <person name="Nolan M."/>
            <person name="Ohm R."/>
            <person name="Pangilinan J."/>
            <person name="Park H.-J."/>
            <person name="Ramirez L."/>
            <person name="Alfaro M."/>
            <person name="Sun H."/>
            <person name="Tritt A."/>
            <person name="Yoshinaga Y."/>
            <person name="Zwiers L.-H."/>
            <person name="Turgeon B."/>
            <person name="Goodwin S."/>
            <person name="Spatafora J."/>
            <person name="Crous P."/>
            <person name="Grigoriev I."/>
        </authorList>
    </citation>
    <scope>NUCLEOTIDE SEQUENCE</scope>
    <source>
        <strain evidence="1">SCOH1-5</strain>
    </source>
</reference>
<evidence type="ECO:0000313" key="1">
    <source>
        <dbReference type="EMBL" id="KAF2209122.1"/>
    </source>
</evidence>